<evidence type="ECO:0000313" key="1">
    <source>
        <dbReference type="EMBL" id="ACE85341.1"/>
    </source>
</evidence>
<dbReference type="InterPro" id="IPR009659">
    <property type="entry name" value="DUF1249"/>
</dbReference>
<dbReference type="AlphaFoldDB" id="B3PCJ8"/>
<gene>
    <name evidence="1" type="primary">uvs098</name>
    <name evidence="1" type="ordered locus">CJA_2907</name>
</gene>
<dbReference type="eggNOG" id="COG3151">
    <property type="taxonomic scope" value="Bacteria"/>
</dbReference>
<dbReference type="PANTHER" id="PTHR38774:SF1">
    <property type="entry name" value="CYTOPLASMIC PROTEIN"/>
    <property type="match status" value="1"/>
</dbReference>
<keyword evidence="2" id="KW-1185">Reference proteome</keyword>
<name>B3PCJ8_CELJU</name>
<organism evidence="1 2">
    <name type="scientific">Cellvibrio japonicus (strain Ueda107)</name>
    <name type="common">Pseudomonas fluorescens subsp. cellulosa</name>
    <dbReference type="NCBI Taxonomy" id="498211"/>
    <lineage>
        <taxon>Bacteria</taxon>
        <taxon>Pseudomonadati</taxon>
        <taxon>Pseudomonadota</taxon>
        <taxon>Gammaproteobacteria</taxon>
        <taxon>Cellvibrionales</taxon>
        <taxon>Cellvibrionaceae</taxon>
        <taxon>Cellvibrio</taxon>
    </lineage>
</organism>
<dbReference type="KEGG" id="cja:CJA_2907"/>
<protein>
    <submittedName>
        <fullName evidence="1">Uvs098</fullName>
    </submittedName>
</protein>
<dbReference type="STRING" id="498211.CJA_2907"/>
<reference evidence="1 2" key="1">
    <citation type="journal article" date="2008" name="J. Bacteriol.">
        <title>Insights into plant cell wall degradation from the genome sequence of the soil bacterium Cellvibrio japonicus.</title>
        <authorList>
            <person name="Deboy R.T."/>
            <person name="Mongodin E.F."/>
            <person name="Fouts D.E."/>
            <person name="Tailford L.E."/>
            <person name="Khouri H."/>
            <person name="Emerson J.B."/>
            <person name="Mohamoud Y."/>
            <person name="Watkins K."/>
            <person name="Henrissat B."/>
            <person name="Gilbert H.J."/>
            <person name="Nelson K.E."/>
        </authorList>
    </citation>
    <scope>NUCLEOTIDE SEQUENCE [LARGE SCALE GENOMIC DNA]</scope>
    <source>
        <strain evidence="1 2">Ueda107</strain>
    </source>
</reference>
<dbReference type="RefSeq" id="WP_012488491.1">
    <property type="nucleotide sequence ID" value="NC_010995.1"/>
</dbReference>
<dbReference type="OrthoDB" id="9793663at2"/>
<evidence type="ECO:0000313" key="2">
    <source>
        <dbReference type="Proteomes" id="UP000001036"/>
    </source>
</evidence>
<dbReference type="Proteomes" id="UP000001036">
    <property type="component" value="Chromosome"/>
</dbReference>
<accession>B3PCJ8</accession>
<dbReference type="EMBL" id="CP000934">
    <property type="protein sequence ID" value="ACE85341.1"/>
    <property type="molecule type" value="Genomic_DNA"/>
</dbReference>
<proteinExistence type="predicted"/>
<dbReference type="HOGENOM" id="CLU_116657_1_1_6"/>
<dbReference type="Pfam" id="PF06853">
    <property type="entry name" value="DUF1249"/>
    <property type="match status" value="1"/>
</dbReference>
<dbReference type="PANTHER" id="PTHR38774">
    <property type="entry name" value="CYTOPLASMIC PROTEIN-RELATED"/>
    <property type="match status" value="1"/>
</dbReference>
<sequence length="164" mass="19491">MFRLREDYSRRQQVAPKESYHVNLPLQQAECEANYYRIQKLLAGMQSDDYRFMVSRGSTQWLHHIQVIERSRYTTTLVLTLQSSQASEWLKMPRLTVRIYLDACLAEVLAWEGHKRLRPRYHYPNPAMYQTDEKLQINQFLGEWLKLCLEEGHSLDDVTLVLAD</sequence>